<reference evidence="6" key="1">
    <citation type="submission" date="2022-02" db="EMBL/GenBank/DDBJ databases">
        <authorList>
            <person name="Henning P.M."/>
            <person name="McCubbin A.G."/>
            <person name="Shore J.S."/>
        </authorList>
    </citation>
    <scope>NUCLEOTIDE SEQUENCE</scope>
    <source>
        <strain evidence="6">F60SS</strain>
        <tissue evidence="6">Leaves</tissue>
    </source>
</reference>
<dbReference type="SUPFAM" id="SSF46689">
    <property type="entry name" value="Homeodomain-like"/>
    <property type="match status" value="1"/>
</dbReference>
<dbReference type="PROSITE" id="PS51294">
    <property type="entry name" value="HTH_MYB"/>
    <property type="match status" value="1"/>
</dbReference>
<feature type="region of interest" description="Disordered" evidence="3">
    <location>
        <begin position="320"/>
        <end position="343"/>
    </location>
</feature>
<dbReference type="EMBL" id="JAKUCV010006260">
    <property type="protein sequence ID" value="KAJ4828101.1"/>
    <property type="molecule type" value="Genomic_DNA"/>
</dbReference>
<feature type="domain" description="HTH myb-type" evidence="5">
    <location>
        <begin position="55"/>
        <end position="99"/>
    </location>
</feature>
<dbReference type="InterPro" id="IPR050560">
    <property type="entry name" value="MYB_TF"/>
</dbReference>
<dbReference type="PROSITE" id="PS50090">
    <property type="entry name" value="MYB_LIKE"/>
    <property type="match status" value="1"/>
</dbReference>
<dbReference type="PANTHER" id="PTHR45614">
    <property type="entry name" value="MYB PROTEIN-RELATED"/>
    <property type="match status" value="1"/>
</dbReference>
<feature type="compositionally biased region" description="Acidic residues" evidence="3">
    <location>
        <begin position="150"/>
        <end position="159"/>
    </location>
</feature>
<accession>A0A9Q0FB61</accession>
<protein>
    <submittedName>
        <fullName evidence="6">Uncharacterized protein</fullName>
    </submittedName>
</protein>
<comment type="caution">
    <text evidence="6">The sequence shown here is derived from an EMBL/GenBank/DDBJ whole genome shotgun (WGS) entry which is preliminary data.</text>
</comment>
<evidence type="ECO:0000259" key="5">
    <source>
        <dbReference type="PROSITE" id="PS51294"/>
    </source>
</evidence>
<evidence type="ECO:0000256" key="2">
    <source>
        <dbReference type="ARBA" id="ARBA00023242"/>
    </source>
</evidence>
<name>A0A9Q0FB61_9ROSI</name>
<gene>
    <name evidence="6" type="ORF">Tsubulata_051233</name>
</gene>
<feature type="compositionally biased region" description="Basic and acidic residues" evidence="3">
    <location>
        <begin position="320"/>
        <end position="333"/>
    </location>
</feature>
<feature type="region of interest" description="Disordered" evidence="3">
    <location>
        <begin position="108"/>
        <end position="174"/>
    </location>
</feature>
<dbReference type="OrthoDB" id="2143914at2759"/>
<keyword evidence="7" id="KW-1185">Reference proteome</keyword>
<feature type="domain" description="Myb-like" evidence="4">
    <location>
        <begin position="54"/>
        <end position="95"/>
    </location>
</feature>
<dbReference type="AlphaFoldDB" id="A0A9Q0FB61"/>
<proteinExistence type="predicted"/>
<dbReference type="PANTHER" id="PTHR45614:SF300">
    <property type="entry name" value="MYB TRANSCRIPTION FACTOR"/>
    <property type="match status" value="1"/>
</dbReference>
<comment type="subcellular location">
    <subcellularLocation>
        <location evidence="1">Nucleus</location>
    </subcellularLocation>
</comment>
<dbReference type="Pfam" id="PF00249">
    <property type="entry name" value="Myb_DNA-binding"/>
    <property type="match status" value="1"/>
</dbReference>
<evidence type="ECO:0000256" key="1">
    <source>
        <dbReference type="ARBA" id="ARBA00004123"/>
    </source>
</evidence>
<evidence type="ECO:0000259" key="4">
    <source>
        <dbReference type="PROSITE" id="PS50090"/>
    </source>
</evidence>
<sequence>MSERIFLASERNGGDISGIAKEKSVLVHSVFMYLNEGSPVKETKWKVFSFTALAEEEDRIIAAAHAVHGNKWAIIARLLPGRTDNSIKNHWNSTLRRRNTQLERMRLASGGRKLNTSLDKAKASSEETLSCGDAGSLKSLEGKDASSPDNAEDQCEEKEEPVMPSVEEPAETSTLVRPVARISAFSVYNTADGPEIASSCPRPVPIQGPLIQSSITDDGICKLLEGVNGEQLVPHHCGYGCCESQSSYNPESSLLGPEFVDFLETETCSSFELAAIATDISNLAWMKSGLKNNNIGGMGSAPDRIISDGSQVQTGHLEETRGNGHFHLDDGKSKLVGMTSSAL</sequence>
<dbReference type="CDD" id="cd00167">
    <property type="entry name" value="SANT"/>
    <property type="match status" value="1"/>
</dbReference>
<evidence type="ECO:0000313" key="6">
    <source>
        <dbReference type="EMBL" id="KAJ4828101.1"/>
    </source>
</evidence>
<organism evidence="6 7">
    <name type="scientific">Turnera subulata</name>
    <dbReference type="NCBI Taxonomy" id="218843"/>
    <lineage>
        <taxon>Eukaryota</taxon>
        <taxon>Viridiplantae</taxon>
        <taxon>Streptophyta</taxon>
        <taxon>Embryophyta</taxon>
        <taxon>Tracheophyta</taxon>
        <taxon>Spermatophyta</taxon>
        <taxon>Magnoliopsida</taxon>
        <taxon>eudicotyledons</taxon>
        <taxon>Gunneridae</taxon>
        <taxon>Pentapetalae</taxon>
        <taxon>rosids</taxon>
        <taxon>fabids</taxon>
        <taxon>Malpighiales</taxon>
        <taxon>Passifloraceae</taxon>
        <taxon>Turnera</taxon>
    </lineage>
</organism>
<evidence type="ECO:0000256" key="3">
    <source>
        <dbReference type="SAM" id="MobiDB-lite"/>
    </source>
</evidence>
<dbReference type="SMART" id="SM00717">
    <property type="entry name" value="SANT"/>
    <property type="match status" value="1"/>
</dbReference>
<dbReference type="GO" id="GO:0005634">
    <property type="term" value="C:nucleus"/>
    <property type="evidence" value="ECO:0007669"/>
    <property type="project" value="UniProtKB-SubCell"/>
</dbReference>
<dbReference type="InterPro" id="IPR001005">
    <property type="entry name" value="SANT/Myb"/>
</dbReference>
<dbReference type="Proteomes" id="UP001141552">
    <property type="component" value="Unassembled WGS sequence"/>
</dbReference>
<dbReference type="InterPro" id="IPR009057">
    <property type="entry name" value="Homeodomain-like_sf"/>
</dbReference>
<dbReference type="GO" id="GO:0000981">
    <property type="term" value="F:DNA-binding transcription factor activity, RNA polymerase II-specific"/>
    <property type="evidence" value="ECO:0007669"/>
    <property type="project" value="TreeGrafter"/>
</dbReference>
<dbReference type="GO" id="GO:0000978">
    <property type="term" value="F:RNA polymerase II cis-regulatory region sequence-specific DNA binding"/>
    <property type="evidence" value="ECO:0007669"/>
    <property type="project" value="TreeGrafter"/>
</dbReference>
<dbReference type="Gene3D" id="1.10.10.60">
    <property type="entry name" value="Homeodomain-like"/>
    <property type="match status" value="1"/>
</dbReference>
<evidence type="ECO:0000313" key="7">
    <source>
        <dbReference type="Proteomes" id="UP001141552"/>
    </source>
</evidence>
<reference evidence="6" key="2">
    <citation type="journal article" date="2023" name="Plants (Basel)">
        <title>Annotation of the Turnera subulata (Passifloraceae) Draft Genome Reveals the S-Locus Evolved after the Divergence of Turneroideae from Passifloroideae in a Stepwise Manner.</title>
        <authorList>
            <person name="Henning P.M."/>
            <person name="Roalson E.H."/>
            <person name="Mir W."/>
            <person name="McCubbin A.G."/>
            <person name="Shore J.S."/>
        </authorList>
    </citation>
    <scope>NUCLEOTIDE SEQUENCE</scope>
    <source>
        <strain evidence="6">F60SS</strain>
    </source>
</reference>
<dbReference type="InterPro" id="IPR017930">
    <property type="entry name" value="Myb_dom"/>
</dbReference>
<keyword evidence="2" id="KW-0539">Nucleus</keyword>